<dbReference type="EMBL" id="FOTK01000043">
    <property type="protein sequence ID" value="SFM65447.1"/>
    <property type="molecule type" value="Genomic_DNA"/>
</dbReference>
<dbReference type="Proteomes" id="UP000199048">
    <property type="component" value="Unassembled WGS sequence"/>
</dbReference>
<name>A0A1I4SM08_9HYPH</name>
<evidence type="ECO:0000256" key="1">
    <source>
        <dbReference type="SAM" id="SignalP"/>
    </source>
</evidence>
<evidence type="ECO:0000313" key="3">
    <source>
        <dbReference type="Proteomes" id="UP000199048"/>
    </source>
</evidence>
<feature type="signal peptide" evidence="1">
    <location>
        <begin position="1"/>
        <end position="20"/>
    </location>
</feature>
<keyword evidence="3" id="KW-1185">Reference proteome</keyword>
<organism evidence="2 3">
    <name type="scientific">Methylobacterium pseudosasicola</name>
    <dbReference type="NCBI Taxonomy" id="582667"/>
    <lineage>
        <taxon>Bacteria</taxon>
        <taxon>Pseudomonadati</taxon>
        <taxon>Pseudomonadota</taxon>
        <taxon>Alphaproteobacteria</taxon>
        <taxon>Hyphomicrobiales</taxon>
        <taxon>Methylobacteriaceae</taxon>
        <taxon>Methylobacterium</taxon>
    </lineage>
</organism>
<gene>
    <name evidence="2" type="ORF">SAMN05192568_104332</name>
</gene>
<evidence type="ECO:0000313" key="2">
    <source>
        <dbReference type="EMBL" id="SFM65447.1"/>
    </source>
</evidence>
<dbReference type="STRING" id="582667.SAMN05192568_104332"/>
<dbReference type="AlphaFoldDB" id="A0A1I4SM08"/>
<keyword evidence="1" id="KW-0732">Signal</keyword>
<protein>
    <submittedName>
        <fullName evidence="2">Uncharacterized protein</fullName>
    </submittedName>
</protein>
<proteinExistence type="predicted"/>
<reference evidence="3" key="1">
    <citation type="submission" date="2016-10" db="EMBL/GenBank/DDBJ databases">
        <authorList>
            <person name="Varghese N."/>
            <person name="Submissions S."/>
        </authorList>
    </citation>
    <scope>NUCLEOTIDE SEQUENCE [LARGE SCALE GENOMIC DNA]</scope>
    <source>
        <strain evidence="3">BL36</strain>
    </source>
</reference>
<accession>A0A1I4SM08</accession>
<sequence>MQTIFAVLAISLLAAAPAIASETSNVARGVSKPATVQMSAVVNAAPATVAEAASTKRVRVVLASPYGN</sequence>
<feature type="chain" id="PRO_5011762312" evidence="1">
    <location>
        <begin position="21"/>
        <end position="68"/>
    </location>
</feature>